<protein>
    <submittedName>
        <fullName evidence="6">Phage-related integrase</fullName>
    </submittedName>
</protein>
<dbReference type="InterPro" id="IPR013762">
    <property type="entry name" value="Integrase-like_cat_sf"/>
</dbReference>
<accession>A0ABN6V036</accession>
<sequence length="447" mass="50244">MGRSKRDGRLEYPTPRLKLLPRKEPYWTGLEEGQSLGYYRPKNRAAGRWLAKFFDVETKKRSMTTLGTADDYTEADGQQVLNYAQAQEKAREWIQAARTLITGEESRKGPYTVAYAMEDYQKDCIRRGVKSGEQMGSVVRAHILPTLGNLEVARLTRSRLERWHEALASQPARVRTKKTASEPAVKAAPTTEEGKRQRRATANRVLSVLKAALNLALHRKRTACSGEAWRELKPFRGATQARTRFLSIEEQGALVGACDPEFKLVVQAALLTGARYGEITRMVVRDYDETSGTVHIPVAKGGKPRHVFLTEEGKEFFRKMTGGRKADEVLFQRTSYPTRNGARKDIPILRHWKASEQFREMSEACKRASIEPLNFHQLRHSYASTLVNAGIPLAYIAQQLGHTGTRMVEKHYGHLAPNAVAESIRKLAPSLGLYLPAENVVPFKAAT</sequence>
<dbReference type="InterPro" id="IPR010998">
    <property type="entry name" value="Integrase_recombinase_N"/>
</dbReference>
<dbReference type="PANTHER" id="PTHR30349">
    <property type="entry name" value="PHAGE INTEGRASE-RELATED"/>
    <property type="match status" value="1"/>
</dbReference>
<reference evidence="7" key="1">
    <citation type="journal article" date="2023" name="Int. J. Syst. Evol. Microbiol.">
        <title>Mesoterricola silvestris gen. nov., sp. nov., Mesoterricola sediminis sp. nov., Geothrix oryzae sp. nov., Geothrix edaphica sp. nov., Geothrix rubra sp. nov., and Geothrix limicola sp. nov., six novel members of Acidobacteriota isolated from soils.</title>
        <authorList>
            <person name="Itoh H."/>
            <person name="Sugisawa Y."/>
            <person name="Mise K."/>
            <person name="Xu Z."/>
            <person name="Kuniyasu M."/>
            <person name="Ushijima N."/>
            <person name="Kawano K."/>
            <person name="Kobayashi E."/>
            <person name="Shiratori Y."/>
            <person name="Masuda Y."/>
            <person name="Senoo K."/>
        </authorList>
    </citation>
    <scope>NUCLEOTIDE SEQUENCE [LARGE SCALE GENOMIC DNA]</scope>
    <source>
        <strain evidence="7">Red222</strain>
    </source>
</reference>
<dbReference type="PANTHER" id="PTHR30349:SF64">
    <property type="entry name" value="PROPHAGE INTEGRASE INTD-RELATED"/>
    <property type="match status" value="1"/>
</dbReference>
<feature type="region of interest" description="Disordered" evidence="4">
    <location>
        <begin position="171"/>
        <end position="200"/>
    </location>
</feature>
<evidence type="ECO:0000256" key="3">
    <source>
        <dbReference type="ARBA" id="ARBA00023172"/>
    </source>
</evidence>
<dbReference type="EMBL" id="AP027079">
    <property type="protein sequence ID" value="BDU70256.1"/>
    <property type="molecule type" value="Genomic_DNA"/>
</dbReference>
<name>A0ABN6V036_9BACT</name>
<comment type="similarity">
    <text evidence="1">Belongs to the 'phage' integrase family.</text>
</comment>
<keyword evidence="7" id="KW-1185">Reference proteome</keyword>
<dbReference type="InterPro" id="IPR011010">
    <property type="entry name" value="DNA_brk_join_enz"/>
</dbReference>
<evidence type="ECO:0000256" key="2">
    <source>
        <dbReference type="ARBA" id="ARBA00023125"/>
    </source>
</evidence>
<dbReference type="InterPro" id="IPR050090">
    <property type="entry name" value="Tyrosine_recombinase_XerCD"/>
</dbReference>
<evidence type="ECO:0000313" key="6">
    <source>
        <dbReference type="EMBL" id="BDU70256.1"/>
    </source>
</evidence>
<gene>
    <name evidence="6" type="primary">orf35</name>
    <name evidence="6" type="ORF">GETHOR_23570</name>
</gene>
<dbReference type="CDD" id="cd00796">
    <property type="entry name" value="INT_Rci_Hp1_C"/>
    <property type="match status" value="1"/>
</dbReference>
<proteinExistence type="inferred from homology"/>
<dbReference type="InterPro" id="IPR002104">
    <property type="entry name" value="Integrase_catalytic"/>
</dbReference>
<evidence type="ECO:0000256" key="4">
    <source>
        <dbReference type="SAM" id="MobiDB-lite"/>
    </source>
</evidence>
<keyword evidence="2" id="KW-0238">DNA-binding</keyword>
<feature type="domain" description="Tyr recombinase" evidence="5">
    <location>
        <begin position="241"/>
        <end position="425"/>
    </location>
</feature>
<keyword evidence="3" id="KW-0233">DNA recombination</keyword>
<evidence type="ECO:0000259" key="5">
    <source>
        <dbReference type="PROSITE" id="PS51898"/>
    </source>
</evidence>
<dbReference type="Proteomes" id="UP001242010">
    <property type="component" value="Chromosome"/>
</dbReference>
<evidence type="ECO:0000313" key="7">
    <source>
        <dbReference type="Proteomes" id="UP001242010"/>
    </source>
</evidence>
<evidence type="ECO:0000256" key="1">
    <source>
        <dbReference type="ARBA" id="ARBA00008857"/>
    </source>
</evidence>
<dbReference type="SUPFAM" id="SSF56349">
    <property type="entry name" value="DNA breaking-rejoining enzymes"/>
    <property type="match status" value="1"/>
</dbReference>
<dbReference type="PROSITE" id="PS51898">
    <property type="entry name" value="TYR_RECOMBINASE"/>
    <property type="match status" value="1"/>
</dbReference>
<dbReference type="Gene3D" id="1.10.150.130">
    <property type="match status" value="1"/>
</dbReference>
<dbReference type="Pfam" id="PF00589">
    <property type="entry name" value="Phage_integrase"/>
    <property type="match status" value="1"/>
</dbReference>
<organism evidence="6 7">
    <name type="scientific">Geothrix oryzae</name>
    <dbReference type="NCBI Taxonomy" id="2927975"/>
    <lineage>
        <taxon>Bacteria</taxon>
        <taxon>Pseudomonadati</taxon>
        <taxon>Acidobacteriota</taxon>
        <taxon>Holophagae</taxon>
        <taxon>Holophagales</taxon>
        <taxon>Holophagaceae</taxon>
        <taxon>Geothrix</taxon>
    </lineage>
</organism>
<dbReference type="Gene3D" id="1.10.443.10">
    <property type="entry name" value="Intergrase catalytic core"/>
    <property type="match status" value="1"/>
</dbReference>